<proteinExistence type="inferred from homology"/>
<evidence type="ECO:0000259" key="6">
    <source>
        <dbReference type="PROSITE" id="PS50983"/>
    </source>
</evidence>
<dbReference type="Proteomes" id="UP000310458">
    <property type="component" value="Unassembled WGS sequence"/>
</dbReference>
<feature type="compositionally biased region" description="Acidic residues" evidence="5">
    <location>
        <begin position="63"/>
        <end position="81"/>
    </location>
</feature>
<comment type="similarity">
    <text evidence="2">Belongs to the bacterial solute-binding protein 8 family.</text>
</comment>
<organism evidence="7 8">
    <name type="scientific">Nesterenkonia salmonea</name>
    <dbReference type="NCBI Taxonomy" id="1804987"/>
    <lineage>
        <taxon>Bacteria</taxon>
        <taxon>Bacillati</taxon>
        <taxon>Actinomycetota</taxon>
        <taxon>Actinomycetes</taxon>
        <taxon>Micrococcales</taxon>
        <taxon>Micrococcaceae</taxon>
        <taxon>Nesterenkonia</taxon>
    </lineage>
</organism>
<dbReference type="GO" id="GO:1901678">
    <property type="term" value="P:iron coordination entity transport"/>
    <property type="evidence" value="ECO:0007669"/>
    <property type="project" value="UniProtKB-ARBA"/>
</dbReference>
<dbReference type="PANTHER" id="PTHR30532">
    <property type="entry name" value="IRON III DICITRATE-BINDING PERIPLASMIC PROTEIN"/>
    <property type="match status" value="1"/>
</dbReference>
<dbReference type="PANTHER" id="PTHR30532:SF24">
    <property type="entry name" value="FERRIC ENTEROBACTIN-BINDING PERIPLASMIC PROTEIN FEPB"/>
    <property type="match status" value="1"/>
</dbReference>
<keyword evidence="8" id="KW-1185">Reference proteome</keyword>
<evidence type="ECO:0000256" key="1">
    <source>
        <dbReference type="ARBA" id="ARBA00004196"/>
    </source>
</evidence>
<evidence type="ECO:0000256" key="3">
    <source>
        <dbReference type="ARBA" id="ARBA00022448"/>
    </source>
</evidence>
<dbReference type="AlphaFoldDB" id="A0A5R9B7K1"/>
<feature type="region of interest" description="Disordered" evidence="5">
    <location>
        <begin position="47"/>
        <end position="81"/>
    </location>
</feature>
<evidence type="ECO:0000256" key="5">
    <source>
        <dbReference type="SAM" id="MobiDB-lite"/>
    </source>
</evidence>
<gene>
    <name evidence="7" type="ORF">FEF26_13600</name>
</gene>
<accession>A0A5R9B7K1</accession>
<dbReference type="SUPFAM" id="SSF53807">
    <property type="entry name" value="Helical backbone' metal receptor"/>
    <property type="match status" value="1"/>
</dbReference>
<sequence length="382" mass="40868">MPPKPSHDTWHITSHHLEGELLKSPLLNLTAVFAASALALTACGDTADNDDANGAEDTGTEATDAEETDAEATDEDNGEDDGILAVVDHKYGPTEVPEPEDGELSVVALGWSDAEVALALGVEPIAIQDWLGFGEENHGVGPWATDLVSGEPDVIPRADAELDYELIQSLNPDVILNVNSGYDEEEYNRLNEIAPTISGPEDAANFNPGWEAQTQLVADALGLSEDGEELIAQTQQSIDDARDAHPEFDGLEAVTGSKFDAAYGLHTQGDMRWDILELLGFDMYGPAADIADPENFYADVSEEQVEIFDADIAVLFPIGYTVEELAADPLLASLDVVEEDRAVLLDDSEPLVQAFSAGSPLSIEVVLDELTPQLAEAVENLD</sequence>
<dbReference type="InterPro" id="IPR051313">
    <property type="entry name" value="Bact_iron-sidero_bind"/>
</dbReference>
<evidence type="ECO:0000313" key="7">
    <source>
        <dbReference type="EMBL" id="TLP93340.1"/>
    </source>
</evidence>
<dbReference type="InterPro" id="IPR002491">
    <property type="entry name" value="ABC_transptr_periplasmic_BD"/>
</dbReference>
<dbReference type="EMBL" id="VAVZ01000047">
    <property type="protein sequence ID" value="TLP93340.1"/>
    <property type="molecule type" value="Genomic_DNA"/>
</dbReference>
<dbReference type="PROSITE" id="PS50983">
    <property type="entry name" value="FE_B12_PBP"/>
    <property type="match status" value="1"/>
</dbReference>
<feature type="domain" description="Fe/B12 periplasmic-binding" evidence="6">
    <location>
        <begin position="105"/>
        <end position="378"/>
    </location>
</feature>
<dbReference type="Pfam" id="PF01497">
    <property type="entry name" value="Peripla_BP_2"/>
    <property type="match status" value="1"/>
</dbReference>
<evidence type="ECO:0000313" key="8">
    <source>
        <dbReference type="Proteomes" id="UP000310458"/>
    </source>
</evidence>
<keyword evidence="4" id="KW-0732">Signal</keyword>
<evidence type="ECO:0000256" key="2">
    <source>
        <dbReference type="ARBA" id="ARBA00008814"/>
    </source>
</evidence>
<protein>
    <submittedName>
        <fullName evidence="7">Iron-siderophore ABC transporter substrate-binding protein</fullName>
    </submittedName>
</protein>
<reference evidence="7 8" key="1">
    <citation type="submission" date="2019-05" db="EMBL/GenBank/DDBJ databases">
        <title>Nesterenkonia sp. GY074 isolated from the Southern Atlantic Ocean.</title>
        <authorList>
            <person name="Zhang G."/>
        </authorList>
    </citation>
    <scope>NUCLEOTIDE SEQUENCE [LARGE SCALE GENOMIC DNA]</scope>
    <source>
        <strain evidence="7 8">GY074</strain>
    </source>
</reference>
<keyword evidence="3" id="KW-0813">Transport</keyword>
<dbReference type="Gene3D" id="3.40.50.1980">
    <property type="entry name" value="Nitrogenase molybdenum iron protein domain"/>
    <property type="match status" value="2"/>
</dbReference>
<dbReference type="GO" id="GO:0030288">
    <property type="term" value="C:outer membrane-bounded periplasmic space"/>
    <property type="evidence" value="ECO:0007669"/>
    <property type="project" value="TreeGrafter"/>
</dbReference>
<evidence type="ECO:0000256" key="4">
    <source>
        <dbReference type="ARBA" id="ARBA00022729"/>
    </source>
</evidence>
<dbReference type="OrthoDB" id="1846031at2"/>
<name>A0A5R9B7K1_9MICC</name>
<comment type="caution">
    <text evidence="7">The sequence shown here is derived from an EMBL/GenBank/DDBJ whole genome shotgun (WGS) entry which is preliminary data.</text>
</comment>
<comment type="subcellular location">
    <subcellularLocation>
        <location evidence="1">Cell envelope</location>
    </subcellularLocation>
</comment>